<sequence length="65" mass="6552">MLEGARYGTLTLRAASLRGGSARYRGEPRRDALFAARFGTGDSALVLVAVAKRTAGGSGDAPGGA</sequence>
<dbReference type="Proteomes" id="UP001054854">
    <property type="component" value="Unassembled WGS sequence"/>
</dbReference>
<comment type="caution">
    <text evidence="1">The sequence shown here is derived from an EMBL/GenBank/DDBJ whole genome shotgun (WGS) entry which is preliminary data.</text>
</comment>
<organism evidence="1 2">
    <name type="scientific">Streptomyces hygroscopicus</name>
    <dbReference type="NCBI Taxonomy" id="1912"/>
    <lineage>
        <taxon>Bacteria</taxon>
        <taxon>Bacillati</taxon>
        <taxon>Actinomycetota</taxon>
        <taxon>Actinomycetes</taxon>
        <taxon>Kitasatosporales</taxon>
        <taxon>Streptomycetaceae</taxon>
        <taxon>Streptomyces</taxon>
        <taxon>Streptomyces violaceusniger group</taxon>
    </lineage>
</organism>
<evidence type="ECO:0000313" key="2">
    <source>
        <dbReference type="Proteomes" id="UP001054854"/>
    </source>
</evidence>
<keyword evidence="2" id="KW-1185">Reference proteome</keyword>
<accession>A0ABQ3UG51</accession>
<dbReference type="RefSeq" id="WP_268987158.1">
    <property type="nucleotide sequence ID" value="NZ_BNEK01000006.1"/>
</dbReference>
<evidence type="ECO:0000313" key="1">
    <source>
        <dbReference type="EMBL" id="GHJ34223.1"/>
    </source>
</evidence>
<dbReference type="EMBL" id="BNEK01000006">
    <property type="protein sequence ID" value="GHJ34223.1"/>
    <property type="molecule type" value="Genomic_DNA"/>
</dbReference>
<gene>
    <name evidence="1" type="ORF">TPA0910_86560</name>
</gene>
<protein>
    <submittedName>
        <fullName evidence="1">Uncharacterized protein</fullName>
    </submittedName>
</protein>
<proteinExistence type="predicted"/>
<reference evidence="1" key="1">
    <citation type="submission" date="2024-05" db="EMBL/GenBank/DDBJ databases">
        <title>Whole genome shotgun sequence of Streptomyces hygroscopicus NBRC 113678.</title>
        <authorList>
            <person name="Komaki H."/>
            <person name="Tamura T."/>
        </authorList>
    </citation>
    <scope>NUCLEOTIDE SEQUENCE</scope>
    <source>
        <strain evidence="1">N11-34</strain>
    </source>
</reference>
<name>A0ABQ3UG51_STRHY</name>